<keyword evidence="1" id="KW-1133">Transmembrane helix</keyword>
<keyword evidence="1" id="KW-0472">Membrane</keyword>
<dbReference type="EMBL" id="JBBWSC010000013">
    <property type="protein sequence ID" value="MEL0539107.1"/>
    <property type="molecule type" value="Genomic_DNA"/>
</dbReference>
<protein>
    <submittedName>
        <fullName evidence="2">Uncharacterized protein</fullName>
    </submittedName>
</protein>
<comment type="caution">
    <text evidence="2">The sequence shown here is derived from an EMBL/GenBank/DDBJ whole genome shotgun (WGS) entry which is preliminary data.</text>
</comment>
<keyword evidence="3" id="KW-1185">Reference proteome</keyword>
<gene>
    <name evidence="2" type="ORF">AADA34_10320</name>
</gene>
<reference evidence="2 3" key="1">
    <citation type="submission" date="2024-04" db="EMBL/GenBank/DDBJ databases">
        <title>Staphylococcus debuckii a clinical isolate.</title>
        <authorList>
            <person name="Magnan C."/>
            <person name="Plumet L."/>
            <person name="Morsli M."/>
            <person name="Molle V."/>
            <person name="Lavigne J.-P."/>
        </authorList>
    </citation>
    <scope>NUCLEOTIDE SEQUENCE [LARGE SCALE GENOMIC DNA]</scope>
    <source>
        <strain evidence="2 3">NSD001</strain>
    </source>
</reference>
<feature type="transmembrane region" description="Helical" evidence="1">
    <location>
        <begin position="6"/>
        <end position="24"/>
    </location>
</feature>
<name>A0ABU9F023_9STAP</name>
<evidence type="ECO:0000313" key="2">
    <source>
        <dbReference type="EMBL" id="MEL0539107.1"/>
    </source>
</evidence>
<keyword evidence="1" id="KW-0812">Transmembrane</keyword>
<sequence>MNKKARKINGISGILAIFFFVIDIKMIAKKPAKINVQQNI</sequence>
<organism evidence="2 3">
    <name type="scientific">Staphylococcus debuckii</name>
    <dbReference type="NCBI Taxonomy" id="2044912"/>
    <lineage>
        <taxon>Bacteria</taxon>
        <taxon>Bacillati</taxon>
        <taxon>Bacillota</taxon>
        <taxon>Bacilli</taxon>
        <taxon>Bacillales</taxon>
        <taxon>Staphylococcaceae</taxon>
        <taxon>Staphylococcus</taxon>
    </lineage>
</organism>
<dbReference type="Proteomes" id="UP001380601">
    <property type="component" value="Unassembled WGS sequence"/>
</dbReference>
<dbReference type="RefSeq" id="WP_341612301.1">
    <property type="nucleotide sequence ID" value="NZ_JBBWSC010000013.1"/>
</dbReference>
<proteinExistence type="predicted"/>
<evidence type="ECO:0000256" key="1">
    <source>
        <dbReference type="SAM" id="Phobius"/>
    </source>
</evidence>
<evidence type="ECO:0000313" key="3">
    <source>
        <dbReference type="Proteomes" id="UP001380601"/>
    </source>
</evidence>
<accession>A0ABU9F023</accession>